<reference evidence="4" key="1">
    <citation type="journal article" date="2020" name="Ecol. Evol.">
        <title>Genome structure and content of the rice root-knot nematode (Meloidogyne graminicola).</title>
        <authorList>
            <person name="Phan N.T."/>
            <person name="Danchin E.G.J."/>
            <person name="Klopp C."/>
            <person name="Perfus-Barbeoch L."/>
            <person name="Kozlowski D.K."/>
            <person name="Koutsovoulos G.D."/>
            <person name="Lopez-Roques C."/>
            <person name="Bouchez O."/>
            <person name="Zahm M."/>
            <person name="Besnard G."/>
            <person name="Bellafiore S."/>
        </authorList>
    </citation>
    <scope>NUCLEOTIDE SEQUENCE</scope>
    <source>
        <strain evidence="4">VN-18</strain>
    </source>
</reference>
<dbReference type="AlphaFoldDB" id="A0A8S9ZRP8"/>
<dbReference type="PROSITE" id="PS50026">
    <property type="entry name" value="EGF_3"/>
    <property type="match status" value="1"/>
</dbReference>
<proteinExistence type="predicted"/>
<keyword evidence="2" id="KW-0812">Transmembrane</keyword>
<dbReference type="OrthoDB" id="283575at2759"/>
<evidence type="ECO:0000313" key="5">
    <source>
        <dbReference type="Proteomes" id="UP000605970"/>
    </source>
</evidence>
<keyword evidence="5" id="KW-1185">Reference proteome</keyword>
<keyword evidence="1" id="KW-1015">Disulfide bond</keyword>
<evidence type="ECO:0000259" key="3">
    <source>
        <dbReference type="PROSITE" id="PS50026"/>
    </source>
</evidence>
<keyword evidence="2" id="KW-1133">Transmembrane helix</keyword>
<keyword evidence="2" id="KW-0472">Membrane</keyword>
<evidence type="ECO:0000256" key="1">
    <source>
        <dbReference type="PROSITE-ProRule" id="PRU00076"/>
    </source>
</evidence>
<keyword evidence="1" id="KW-0245">EGF-like domain</keyword>
<evidence type="ECO:0000256" key="2">
    <source>
        <dbReference type="SAM" id="Phobius"/>
    </source>
</evidence>
<evidence type="ECO:0000313" key="4">
    <source>
        <dbReference type="EMBL" id="KAF7635936.1"/>
    </source>
</evidence>
<dbReference type="InterPro" id="IPR000742">
    <property type="entry name" value="EGF"/>
</dbReference>
<gene>
    <name evidence="4" type="ORF">Mgra_00004656</name>
</gene>
<dbReference type="Proteomes" id="UP000605970">
    <property type="component" value="Unassembled WGS sequence"/>
</dbReference>
<feature type="domain" description="EGF-like" evidence="3">
    <location>
        <begin position="102"/>
        <end position="136"/>
    </location>
</feature>
<accession>A0A8S9ZRP8</accession>
<dbReference type="PROSITE" id="PS00022">
    <property type="entry name" value="EGF_1"/>
    <property type="match status" value="1"/>
</dbReference>
<dbReference type="EMBL" id="JABEBT010000036">
    <property type="protein sequence ID" value="KAF7635936.1"/>
    <property type="molecule type" value="Genomic_DNA"/>
</dbReference>
<comment type="caution">
    <text evidence="4">The sequence shown here is derived from an EMBL/GenBank/DDBJ whole genome shotgun (WGS) entry which is preliminary data.</text>
</comment>
<name>A0A8S9ZRP8_9BILA</name>
<feature type="disulfide bond" evidence="1">
    <location>
        <begin position="126"/>
        <end position="135"/>
    </location>
</feature>
<feature type="transmembrane region" description="Helical" evidence="2">
    <location>
        <begin position="151"/>
        <end position="172"/>
    </location>
</feature>
<sequence length="204" mass="24270">MFYYLSIYKKLILLNLIIILITIDALHLKRIYAIQREIPQKIKHIQRDIKSKLIICYKGKIIRGICVCDQNYFGKFCEREMHCLGFERTENGSCYNCKENYFGENCDKPLCKYGGIEDEYTQKCKCISPHSGKYCEELRVENVYYHYNSRAYIIGPIGVLLIIPMVICFIVCERNARRRQINRIHKTWANELENKKEKRNSFLN</sequence>
<protein>
    <submittedName>
        <fullName evidence="4">EGF-like domain-containing protein</fullName>
    </submittedName>
</protein>
<organism evidence="4 5">
    <name type="scientific">Meloidogyne graminicola</name>
    <dbReference type="NCBI Taxonomy" id="189291"/>
    <lineage>
        <taxon>Eukaryota</taxon>
        <taxon>Metazoa</taxon>
        <taxon>Ecdysozoa</taxon>
        <taxon>Nematoda</taxon>
        <taxon>Chromadorea</taxon>
        <taxon>Rhabditida</taxon>
        <taxon>Tylenchina</taxon>
        <taxon>Tylenchomorpha</taxon>
        <taxon>Tylenchoidea</taxon>
        <taxon>Meloidogynidae</taxon>
        <taxon>Meloidogyninae</taxon>
        <taxon>Meloidogyne</taxon>
    </lineage>
</organism>
<comment type="caution">
    <text evidence="1">Lacks conserved residue(s) required for the propagation of feature annotation.</text>
</comment>